<evidence type="ECO:0000256" key="5">
    <source>
        <dbReference type="ARBA" id="ARBA00022989"/>
    </source>
</evidence>
<protein>
    <submittedName>
        <fullName evidence="9">Type VII secretion integral membrane protein EccD</fullName>
    </submittedName>
</protein>
<dbReference type="GO" id="GO:0005886">
    <property type="term" value="C:plasma membrane"/>
    <property type="evidence" value="ECO:0007669"/>
    <property type="project" value="UniProtKB-SubCell"/>
</dbReference>
<proteinExistence type="inferred from homology"/>
<feature type="transmembrane region" description="Helical" evidence="7">
    <location>
        <begin position="184"/>
        <end position="204"/>
    </location>
</feature>
<dbReference type="OrthoDB" id="4711249at2"/>
<reference evidence="9 10" key="1">
    <citation type="submission" date="2016-01" db="EMBL/GenBank/DDBJ databases">
        <title>The new phylogeny of the genus Mycobacterium.</title>
        <authorList>
            <person name="Tarcisio F."/>
            <person name="Conor M."/>
            <person name="Antonella G."/>
            <person name="Elisabetta G."/>
            <person name="Giulia F.S."/>
            <person name="Sara T."/>
            <person name="Anna F."/>
            <person name="Clotilde B."/>
            <person name="Roberto B."/>
            <person name="Veronica D.S."/>
            <person name="Fabio R."/>
            <person name="Monica P."/>
            <person name="Olivier J."/>
            <person name="Enrico T."/>
            <person name="Nicola S."/>
        </authorList>
    </citation>
    <scope>NUCLEOTIDE SEQUENCE [LARGE SCALE GENOMIC DNA]</scope>
    <source>
        <strain evidence="9 10">DSM 44179</strain>
    </source>
</reference>
<gene>
    <name evidence="9" type="ORF">AWC04_02450</name>
</gene>
<evidence type="ECO:0000313" key="9">
    <source>
        <dbReference type="EMBL" id="ORV08030.1"/>
    </source>
</evidence>
<dbReference type="Pfam" id="PF08817">
    <property type="entry name" value="YukD"/>
    <property type="match status" value="1"/>
</dbReference>
<feature type="transmembrane region" description="Helical" evidence="7">
    <location>
        <begin position="290"/>
        <end position="307"/>
    </location>
</feature>
<keyword evidence="3" id="KW-1003">Cell membrane</keyword>
<dbReference type="RefSeq" id="WP_085092752.1">
    <property type="nucleotide sequence ID" value="NZ_JACKRW010000404.1"/>
</dbReference>
<name>A0A1X1RK41_MYCFA</name>
<dbReference type="InterPro" id="IPR024962">
    <property type="entry name" value="YukD-like"/>
</dbReference>
<dbReference type="EMBL" id="LQOJ01000017">
    <property type="protein sequence ID" value="ORV08030.1"/>
    <property type="molecule type" value="Genomic_DNA"/>
</dbReference>
<comment type="similarity">
    <text evidence="2">Belongs to the EccD/Snm4 family.</text>
</comment>
<dbReference type="Gene3D" id="3.10.20.90">
    <property type="entry name" value="Phosphatidylinositol 3-kinase Catalytic Subunit, Chain A, domain 1"/>
    <property type="match status" value="1"/>
</dbReference>
<comment type="caution">
    <text evidence="9">The sequence shown here is derived from an EMBL/GenBank/DDBJ whole genome shotgun (WGS) entry which is preliminary data.</text>
</comment>
<dbReference type="Pfam" id="PF19053">
    <property type="entry name" value="EccD"/>
    <property type="match status" value="1"/>
</dbReference>
<dbReference type="NCBIfam" id="TIGR03920">
    <property type="entry name" value="T7SS_EccD"/>
    <property type="match status" value="1"/>
</dbReference>
<evidence type="ECO:0000313" key="10">
    <source>
        <dbReference type="Proteomes" id="UP000193484"/>
    </source>
</evidence>
<dbReference type="STRING" id="1793.AWC04_02450"/>
<feature type="transmembrane region" description="Helical" evidence="7">
    <location>
        <begin position="485"/>
        <end position="505"/>
    </location>
</feature>
<dbReference type="PIRSF" id="PIRSF017804">
    <property type="entry name" value="Secretion_EccD1"/>
    <property type="match status" value="1"/>
</dbReference>
<organism evidence="9 10">
    <name type="scientific">Mycolicibacterium fallax</name>
    <name type="common">Mycobacterium fallax</name>
    <dbReference type="NCBI Taxonomy" id="1793"/>
    <lineage>
        <taxon>Bacteria</taxon>
        <taxon>Bacillati</taxon>
        <taxon>Actinomycetota</taxon>
        <taxon>Actinomycetes</taxon>
        <taxon>Mycobacteriales</taxon>
        <taxon>Mycobacteriaceae</taxon>
        <taxon>Mycolicibacterium</taxon>
    </lineage>
</organism>
<feature type="transmembrane region" description="Helical" evidence="7">
    <location>
        <begin position="150"/>
        <end position="172"/>
    </location>
</feature>
<evidence type="ECO:0000256" key="6">
    <source>
        <dbReference type="ARBA" id="ARBA00023136"/>
    </source>
</evidence>
<evidence type="ECO:0000256" key="1">
    <source>
        <dbReference type="ARBA" id="ARBA00004651"/>
    </source>
</evidence>
<feature type="transmembrane region" description="Helical" evidence="7">
    <location>
        <begin position="446"/>
        <end position="465"/>
    </location>
</feature>
<keyword evidence="4 7" id="KW-0812">Transmembrane</keyword>
<evidence type="ECO:0000259" key="8">
    <source>
        <dbReference type="Pfam" id="PF19053"/>
    </source>
</evidence>
<feature type="transmembrane region" description="Helical" evidence="7">
    <location>
        <begin position="211"/>
        <end position="231"/>
    </location>
</feature>
<dbReference type="Proteomes" id="UP000193484">
    <property type="component" value="Unassembled WGS sequence"/>
</dbReference>
<feature type="transmembrane region" description="Helical" evidence="7">
    <location>
        <begin position="393"/>
        <end position="409"/>
    </location>
</feature>
<keyword evidence="10" id="KW-1185">Reference proteome</keyword>
<feature type="transmembrane region" description="Helical" evidence="7">
    <location>
        <begin position="366"/>
        <end position="387"/>
    </location>
</feature>
<evidence type="ECO:0000256" key="3">
    <source>
        <dbReference type="ARBA" id="ARBA00022475"/>
    </source>
</evidence>
<feature type="domain" description="EccD-like transmembrane" evidence="8">
    <location>
        <begin position="182"/>
        <end position="507"/>
    </location>
</feature>
<comment type="subcellular location">
    <subcellularLocation>
        <location evidence="1">Cell membrane</location>
        <topology evidence="1">Multi-pass membrane protein</topology>
    </subcellularLocation>
</comment>
<dbReference type="InterPro" id="IPR044049">
    <property type="entry name" value="EccD_transm"/>
</dbReference>
<feature type="transmembrane region" description="Helical" evidence="7">
    <location>
        <begin position="237"/>
        <end position="258"/>
    </location>
</feature>
<keyword evidence="5 7" id="KW-1133">Transmembrane helix</keyword>
<dbReference type="InterPro" id="IPR006707">
    <property type="entry name" value="T7SS_EccD"/>
</dbReference>
<accession>A0A1X1RK41</accession>
<evidence type="ECO:0000256" key="4">
    <source>
        <dbReference type="ARBA" id="ARBA00022692"/>
    </source>
</evidence>
<feature type="transmembrane region" description="Helical" evidence="7">
    <location>
        <begin position="421"/>
        <end position="440"/>
    </location>
</feature>
<keyword evidence="6 7" id="KW-0472">Membrane</keyword>
<dbReference type="AlphaFoldDB" id="A0A1X1RK41"/>
<evidence type="ECO:0000256" key="7">
    <source>
        <dbReference type="SAM" id="Phobius"/>
    </source>
</evidence>
<sequence length="508" mass="53078">MTITGQRHQDPPPGLLPGAQVRLAEQVRVAVIFSGQQTDMSLPAASPVAAVVDALARILQGQSEDEGGLRRPDDAGMISAGLVTLTRMDGRPLDRTQSLSAQGVADGDLLVLEVTDAEIEFTPIIESPSSAVAVLNAARFSAVTADTARAFAGIAAAAAVAAVTALLGLSWWRTLDAGVDFTPLPGAVAAGLGVLLAIGATLVWWRQRDPVIAASLWLPLLVVFPAAAVMLTPGRPGVWHLLFAAVTAATIAALLWGFSPLPKGVPAWVTLTASTVAVMAGVYAGGVSLFYVWVTVLAVAVIVTAKAPGIAGMMAGIPVPPFPTITGREVLDDASHLADEALMAAEHQGTPSLAELTRAATAANTYLTALLSTCSVFFLGGAIGVVWPGQGRWWLATVYVVIIAIILVLRGRAFTTRSQAVLVVATGLLMLLAVAVKYALVWPAAGYWAVGVIVALGVAGLVIAATVPQRVFSPIFRKLVEWGEYLLIVLVIPLQLWLLNLYYLVRNH</sequence>
<evidence type="ECO:0000256" key="2">
    <source>
        <dbReference type="ARBA" id="ARBA00006162"/>
    </source>
</evidence>